<dbReference type="Pfam" id="PF00072">
    <property type="entry name" value="Response_reg"/>
    <property type="match status" value="1"/>
</dbReference>
<evidence type="ECO:0000256" key="2">
    <source>
        <dbReference type="ARBA" id="ARBA00018672"/>
    </source>
</evidence>
<dbReference type="Gene3D" id="3.40.50.2300">
    <property type="match status" value="1"/>
</dbReference>
<evidence type="ECO:0000259" key="12">
    <source>
        <dbReference type="PROSITE" id="PS50110"/>
    </source>
</evidence>
<evidence type="ECO:0000256" key="8">
    <source>
        <dbReference type="ARBA" id="ARBA00023163"/>
    </source>
</evidence>
<keyword evidence="5" id="KW-0902">Two-component regulatory system</keyword>
<dbReference type="Pfam" id="PF12833">
    <property type="entry name" value="HTH_18"/>
    <property type="match status" value="1"/>
</dbReference>
<dbReference type="SMART" id="SM00448">
    <property type="entry name" value="REC"/>
    <property type="match status" value="1"/>
</dbReference>
<comment type="function">
    <text evidence="9">May play the central regulatory role in sporulation. It may be an element of the effector pathway responsible for the activation of sporulation genes in response to nutritional stress. Spo0A may act in concert with spo0H (a sigma factor) to control the expression of some genes that are critical to the sporulation process.</text>
</comment>
<evidence type="ECO:0000259" key="11">
    <source>
        <dbReference type="PROSITE" id="PS01124"/>
    </source>
</evidence>
<evidence type="ECO:0000313" key="13">
    <source>
        <dbReference type="EMBL" id="MCU6688360.1"/>
    </source>
</evidence>
<dbReference type="Gene3D" id="1.10.10.60">
    <property type="entry name" value="Homeodomain-like"/>
    <property type="match status" value="2"/>
</dbReference>
<dbReference type="InterPro" id="IPR001789">
    <property type="entry name" value="Sig_transdc_resp-reg_receiver"/>
</dbReference>
<evidence type="ECO:0000256" key="5">
    <source>
        <dbReference type="ARBA" id="ARBA00023012"/>
    </source>
</evidence>
<dbReference type="InterPro" id="IPR041522">
    <property type="entry name" value="CdaR_GGDEF"/>
</dbReference>
<proteinExistence type="predicted"/>
<gene>
    <name evidence="13" type="ORF">OCV99_17870</name>
</gene>
<evidence type="ECO:0000256" key="10">
    <source>
        <dbReference type="PROSITE-ProRule" id="PRU00169"/>
    </source>
</evidence>
<dbReference type="EMBL" id="JAOQJU010000049">
    <property type="protein sequence ID" value="MCU6688360.1"/>
    <property type="molecule type" value="Genomic_DNA"/>
</dbReference>
<dbReference type="InterPro" id="IPR051552">
    <property type="entry name" value="HptR"/>
</dbReference>
<keyword evidence="6" id="KW-0805">Transcription regulation</keyword>
<dbReference type="Pfam" id="PF17853">
    <property type="entry name" value="GGDEF_2"/>
    <property type="match status" value="1"/>
</dbReference>
<dbReference type="PROSITE" id="PS50110">
    <property type="entry name" value="RESPONSE_REGULATORY"/>
    <property type="match status" value="1"/>
</dbReference>
<dbReference type="RefSeq" id="WP_158372367.1">
    <property type="nucleotide sequence ID" value="NZ_JAOQJU010000049.1"/>
</dbReference>
<dbReference type="SMART" id="SM00342">
    <property type="entry name" value="HTH_ARAC"/>
    <property type="match status" value="1"/>
</dbReference>
<comment type="subcellular location">
    <subcellularLocation>
        <location evidence="1">Cytoplasm</location>
    </subcellularLocation>
</comment>
<dbReference type="InterPro" id="IPR018060">
    <property type="entry name" value="HTH_AraC"/>
</dbReference>
<dbReference type="InterPro" id="IPR011006">
    <property type="entry name" value="CheY-like_superfamily"/>
</dbReference>
<name>A0ABT2RSG4_9FIRM</name>
<keyword evidence="8" id="KW-0804">Transcription</keyword>
<keyword evidence="4 10" id="KW-0597">Phosphoprotein</keyword>
<evidence type="ECO:0000256" key="3">
    <source>
        <dbReference type="ARBA" id="ARBA00022490"/>
    </source>
</evidence>
<dbReference type="SUPFAM" id="SSF52172">
    <property type="entry name" value="CheY-like"/>
    <property type="match status" value="1"/>
</dbReference>
<dbReference type="PROSITE" id="PS01124">
    <property type="entry name" value="HTH_ARAC_FAMILY_2"/>
    <property type="match status" value="1"/>
</dbReference>
<feature type="domain" description="HTH araC/xylS-type" evidence="11">
    <location>
        <begin position="436"/>
        <end position="535"/>
    </location>
</feature>
<dbReference type="PANTHER" id="PTHR42713:SF3">
    <property type="entry name" value="TRANSCRIPTIONAL REGULATORY PROTEIN HPTR"/>
    <property type="match status" value="1"/>
</dbReference>
<keyword evidence="3" id="KW-0963">Cytoplasm</keyword>
<dbReference type="Proteomes" id="UP001652431">
    <property type="component" value="Unassembled WGS sequence"/>
</dbReference>
<evidence type="ECO:0000256" key="7">
    <source>
        <dbReference type="ARBA" id="ARBA00023125"/>
    </source>
</evidence>
<feature type="domain" description="Response regulatory" evidence="12">
    <location>
        <begin position="3"/>
        <end position="120"/>
    </location>
</feature>
<dbReference type="CDD" id="cd17536">
    <property type="entry name" value="REC_YesN-like"/>
    <property type="match status" value="1"/>
</dbReference>
<evidence type="ECO:0000256" key="1">
    <source>
        <dbReference type="ARBA" id="ARBA00004496"/>
    </source>
</evidence>
<evidence type="ECO:0000256" key="6">
    <source>
        <dbReference type="ARBA" id="ARBA00023015"/>
    </source>
</evidence>
<feature type="modified residue" description="4-aspartylphosphate" evidence="10">
    <location>
        <position position="55"/>
    </location>
</feature>
<dbReference type="SUPFAM" id="SSF46689">
    <property type="entry name" value="Homeodomain-like"/>
    <property type="match status" value="2"/>
</dbReference>
<protein>
    <recommendedName>
        <fullName evidence="2">Stage 0 sporulation protein A homolog</fullName>
    </recommendedName>
</protein>
<keyword evidence="14" id="KW-1185">Reference proteome</keyword>
<sequence>MIKIFLVEDEVVIRNGIKNSINWAEEGYEFVGEASDGELAYPLILKEKPDILITDIKMPFMDGLELSEAVKKELPNIKILILSGYNDFEYAKRAIGIGITDYMLKPVSAEQLLGVIGEVAEVIRKEQEERDLLKKYEADMQENREHDKYEFLTRILTEHLSMTETLEQGKRLEMDLSAQIYNLILFKITSYGEKEDTQSRQMVSVFVDIEEMLQQRKGVYYFRRGVEGWAILCLAENGEELQHEIDACRDGIHEIVSRYPKMEYFGGIGEPVERLRELRDSFGKAERAFAARFTSPANQIVSWEELHSDREEEPEVRGLGSVESNRELIAKFLRGGTEEETESFVQAYFDEIPEDNIKSMMMCQYILMDIYISVVTFGESIGLSQEKMQQECGDMKDMKDCMQSTETMKKYVEGLIKGLLRLRDAATGRRYSDIIETAKIYIMENYMTEDISLNTVSSNVGMSPSYFSSIFSQEVGKTFVEYLTETRMEKAKELLMCSSRKTSEIGFDVGYKDSHYFSYIFKKTQGCSPKEYRTRGKVQG</sequence>
<evidence type="ECO:0000256" key="4">
    <source>
        <dbReference type="ARBA" id="ARBA00022553"/>
    </source>
</evidence>
<keyword evidence="7" id="KW-0238">DNA-binding</keyword>
<evidence type="ECO:0000256" key="9">
    <source>
        <dbReference type="ARBA" id="ARBA00024867"/>
    </source>
</evidence>
<reference evidence="13 14" key="1">
    <citation type="journal article" date="2021" name="ISME Commun">
        <title>Automated analysis of genomic sequences facilitates high-throughput and comprehensive description of bacteria.</title>
        <authorList>
            <person name="Hitch T.C.A."/>
        </authorList>
    </citation>
    <scope>NUCLEOTIDE SEQUENCE [LARGE SCALE GENOMIC DNA]</scope>
    <source>
        <strain evidence="13 14">Sanger_03</strain>
    </source>
</reference>
<dbReference type="PANTHER" id="PTHR42713">
    <property type="entry name" value="HISTIDINE KINASE-RELATED"/>
    <property type="match status" value="1"/>
</dbReference>
<evidence type="ECO:0000313" key="14">
    <source>
        <dbReference type="Proteomes" id="UP001652431"/>
    </source>
</evidence>
<dbReference type="InterPro" id="IPR009057">
    <property type="entry name" value="Homeodomain-like_sf"/>
</dbReference>
<accession>A0ABT2RSG4</accession>
<comment type="caution">
    <text evidence="13">The sequence shown here is derived from an EMBL/GenBank/DDBJ whole genome shotgun (WGS) entry which is preliminary data.</text>
</comment>
<organism evidence="13 14">
    <name type="scientific">Dorea acetigenes</name>
    <dbReference type="NCBI Taxonomy" id="2981787"/>
    <lineage>
        <taxon>Bacteria</taxon>
        <taxon>Bacillati</taxon>
        <taxon>Bacillota</taxon>
        <taxon>Clostridia</taxon>
        <taxon>Lachnospirales</taxon>
        <taxon>Lachnospiraceae</taxon>
        <taxon>Dorea</taxon>
    </lineage>
</organism>